<feature type="transmembrane region" description="Helical" evidence="1">
    <location>
        <begin position="7"/>
        <end position="26"/>
    </location>
</feature>
<dbReference type="AlphaFoldDB" id="A0A7S4VHV9"/>
<sequence length="433" mass="49480">MIQGMNCLIFVTVCVIVIGIIGYITISDDVRHTIRATDLAFRGNRTALNKNDIQGNDEATTKNKIDIIPTNISATSMSMDDSIKRLFDEKRMELRSEAEEDCFCPNGRKSWIHYTGCQNGAGIADRKNILRYVTWYADELCAKISLTCTPEVWLAEKHGCFAPREARWDSYFTPIRKTSNGTILTARDILHWDINETIFEGLLQVKESTNIAGYEMGRELYAKGIPFVWKFDVNYWKTDLNTPTHRWPHQKLSHREYSLDTCGMIDFDTSEELLNVAELLSQELNIQHSNNFVTLHLRRGDSKKCDTEVKTVIEYLKCSIGDDDIQKVLVLTNGEKQYLRNLQEAFSEAFPQIDMISADQFIESESFLEKLDKSNILSSHIGDAFLKDNCFRFGAERVLVSMSRYHLDRGRNHCEQCDRGGSVSADGFPIICV</sequence>
<keyword evidence="1" id="KW-0472">Membrane</keyword>
<reference evidence="2" key="1">
    <citation type="submission" date="2021-01" db="EMBL/GenBank/DDBJ databases">
        <authorList>
            <person name="Corre E."/>
            <person name="Pelletier E."/>
            <person name="Niang G."/>
            <person name="Scheremetjew M."/>
            <person name="Finn R."/>
            <person name="Kale V."/>
            <person name="Holt S."/>
            <person name="Cochrane G."/>
            <person name="Meng A."/>
            <person name="Brown T."/>
            <person name="Cohen L."/>
        </authorList>
    </citation>
    <scope>NUCLEOTIDE SEQUENCE</scope>
    <source>
        <strain evidence="2">GSO104</strain>
    </source>
</reference>
<name>A0A7S4VHV9_9STRA</name>
<evidence type="ECO:0008006" key="3">
    <source>
        <dbReference type="Google" id="ProtNLM"/>
    </source>
</evidence>
<protein>
    <recommendedName>
        <fullName evidence="3">Peptide-O-fucosyltransferase</fullName>
    </recommendedName>
</protein>
<keyword evidence="1" id="KW-1133">Transmembrane helix</keyword>
<evidence type="ECO:0000313" key="2">
    <source>
        <dbReference type="EMBL" id="CAE4584865.1"/>
    </source>
</evidence>
<keyword evidence="1" id="KW-0812">Transmembrane</keyword>
<evidence type="ECO:0000256" key="1">
    <source>
        <dbReference type="SAM" id="Phobius"/>
    </source>
</evidence>
<gene>
    <name evidence="2" type="ORF">DBRI00130_LOCUS3416</name>
</gene>
<accession>A0A7S4VHV9</accession>
<proteinExistence type="predicted"/>
<dbReference type="EMBL" id="HBNS01004212">
    <property type="protein sequence ID" value="CAE4584865.1"/>
    <property type="molecule type" value="Transcribed_RNA"/>
</dbReference>
<organism evidence="2">
    <name type="scientific">Ditylum brightwellii</name>
    <dbReference type="NCBI Taxonomy" id="49249"/>
    <lineage>
        <taxon>Eukaryota</taxon>
        <taxon>Sar</taxon>
        <taxon>Stramenopiles</taxon>
        <taxon>Ochrophyta</taxon>
        <taxon>Bacillariophyta</taxon>
        <taxon>Mediophyceae</taxon>
        <taxon>Lithodesmiophycidae</taxon>
        <taxon>Lithodesmiales</taxon>
        <taxon>Lithodesmiaceae</taxon>
        <taxon>Ditylum</taxon>
    </lineage>
</organism>